<dbReference type="InterPro" id="IPR001936">
    <property type="entry name" value="RasGAP_dom"/>
</dbReference>
<evidence type="ECO:0000256" key="5">
    <source>
        <dbReference type="ARBA" id="ARBA00022833"/>
    </source>
</evidence>
<dbReference type="PANTHER" id="PTHR10194:SF21">
    <property type="entry name" value="RAS GTPASE-ACTIVATING PROTEIN 2"/>
    <property type="match status" value="1"/>
</dbReference>
<dbReference type="InterPro" id="IPR001562">
    <property type="entry name" value="Znf_Btk_motif"/>
</dbReference>
<dbReference type="PRINTS" id="PR00402">
    <property type="entry name" value="TECBTKDOMAIN"/>
</dbReference>
<comment type="caution">
    <text evidence="11">The sequence shown here is derived from an EMBL/GenBank/DDBJ whole genome shotgun (WGS) entry which is preliminary data.</text>
</comment>
<dbReference type="InterPro" id="IPR000008">
    <property type="entry name" value="C2_dom"/>
</dbReference>
<dbReference type="Pfam" id="PF00169">
    <property type="entry name" value="PH"/>
    <property type="match status" value="1"/>
</dbReference>
<evidence type="ECO:0000313" key="11">
    <source>
        <dbReference type="EMBL" id="MXQ82368.1"/>
    </source>
</evidence>
<organism evidence="11 12">
    <name type="scientific">Bos mutus</name>
    <name type="common">wild yak</name>
    <dbReference type="NCBI Taxonomy" id="72004"/>
    <lineage>
        <taxon>Eukaryota</taxon>
        <taxon>Metazoa</taxon>
        <taxon>Chordata</taxon>
        <taxon>Craniata</taxon>
        <taxon>Vertebrata</taxon>
        <taxon>Euteleostomi</taxon>
        <taxon>Mammalia</taxon>
        <taxon>Eutheria</taxon>
        <taxon>Laurasiatheria</taxon>
        <taxon>Artiodactyla</taxon>
        <taxon>Ruminantia</taxon>
        <taxon>Pecora</taxon>
        <taxon>Bovidae</taxon>
        <taxon>Bovinae</taxon>
        <taxon>Bos</taxon>
    </lineage>
</organism>
<dbReference type="PROSITE" id="PS00509">
    <property type="entry name" value="RAS_GTPASE_ACTIV_1"/>
    <property type="match status" value="1"/>
</dbReference>
<evidence type="ECO:0000313" key="12">
    <source>
        <dbReference type="Proteomes" id="UP000322234"/>
    </source>
</evidence>
<sequence length="699" mass="80210">MAFCFKVGEAKNLLPYLGPNKMRDCFCTINLDQEEVYRTQVVEKSLRLFSVQQTLNYGSSQGYILKHLSMWCTKGKVAIKKEDLCNHSGKETWFSLQPVDSNSEVQGKVHLELKLNELITENGTVCQQLVVHVKACHGLPLINGQSCDPYATVSLVGPSRNDQKKTKVKKKTSNPQFNEIFYFEVTRSSSYTRKSQFQVEEEDIEKLEIRYLLQPRDNGNKSSKTDDLGSLRLNICYTEDYVLPSEYYGPLKTLLLKSPDVQICESSKSCEIDPIKLKEGDNVENNKENLRYYVDKLFSTIVKSSMSCPTVMCDIFYSLRQMATQRFPNDPHVQYSAVSSFVFLRFFAVAVVSPHTFHLRPHHPDPQTIRTLTLISKTIQTLGSWGSLSKSKSSFKETFMCEFFKMFQEEGYIMAVKKFLDEISSTETKESSGTSEPVHLKEGEMYKRAQGRTRIGKKNFKKRWFCLTSRELTYHKQPGSKDAIYTIPVKNILAVEKLEESSFNKKNMFQVIHTEKPLYVQANNCVEANEWIDVLCRVSRCNQNRLSSYHPSAYLNGNWLCCLETSENALGCKPCTAGVPADIQIDIDEDRETERIYSLFTLSLLKLHKMEEACGTIAVYQGPQKEPDDYSNFVIEDSVTTFKTIQQIKSVIEKLDEPHEKYRKKRSSSAKYGSNGKGKSNRENILEFGQLIRKNWKIF</sequence>
<feature type="domain" description="C2" evidence="9">
    <location>
        <begin position="105"/>
        <end position="241"/>
    </location>
</feature>
<dbReference type="Proteomes" id="UP000322234">
    <property type="component" value="Unassembled WGS sequence"/>
</dbReference>
<feature type="domain" description="PH" evidence="8">
    <location>
        <begin position="438"/>
        <end position="540"/>
    </location>
</feature>
<evidence type="ECO:0000256" key="1">
    <source>
        <dbReference type="ARBA" id="ARBA00022468"/>
    </source>
</evidence>
<keyword evidence="12" id="KW-1185">Reference proteome</keyword>
<dbReference type="Gene3D" id="2.60.40.150">
    <property type="entry name" value="C2 domain"/>
    <property type="match status" value="1"/>
</dbReference>
<dbReference type="PANTHER" id="PTHR10194">
    <property type="entry name" value="RAS GTPASE-ACTIVATING PROTEINS"/>
    <property type="match status" value="1"/>
</dbReference>
<dbReference type="InterPro" id="IPR008936">
    <property type="entry name" value="Rho_GTPase_activation_prot"/>
</dbReference>
<proteinExistence type="predicted"/>
<feature type="region of interest" description="Disordered" evidence="7">
    <location>
        <begin position="659"/>
        <end position="679"/>
    </location>
</feature>
<dbReference type="FunFam" id="2.30.29.30:FF:000144">
    <property type="entry name" value="Ras GTPase-activating protein 2 isoform 3"/>
    <property type="match status" value="1"/>
</dbReference>
<dbReference type="PROSITE" id="PS50003">
    <property type="entry name" value="PH_DOMAIN"/>
    <property type="match status" value="1"/>
</dbReference>
<keyword evidence="5" id="KW-0862">Zinc</keyword>
<reference evidence="11" key="1">
    <citation type="submission" date="2019-10" db="EMBL/GenBank/DDBJ databases">
        <title>The sequence and de novo assembly of the wild yak genome.</title>
        <authorList>
            <person name="Liu Y."/>
        </authorList>
    </citation>
    <scope>NUCLEOTIDE SEQUENCE [LARGE SCALE GENOMIC DNA]</scope>
    <source>
        <strain evidence="11">WY2019</strain>
    </source>
</reference>
<evidence type="ECO:0000259" key="10">
    <source>
        <dbReference type="PROSITE" id="PS50018"/>
    </source>
</evidence>
<dbReference type="InterPro" id="IPR011993">
    <property type="entry name" value="PH-like_dom_sf"/>
</dbReference>
<dbReference type="Pfam" id="PF00168">
    <property type="entry name" value="C2"/>
    <property type="match status" value="2"/>
</dbReference>
<keyword evidence="2" id="KW-0479">Metal-binding</keyword>
<dbReference type="GO" id="GO:0005096">
    <property type="term" value="F:GTPase activator activity"/>
    <property type="evidence" value="ECO:0007669"/>
    <property type="project" value="UniProtKB-KW"/>
</dbReference>
<protein>
    <recommendedName>
        <fullName evidence="13">Ras GTPase-activating protein 2</fullName>
    </recommendedName>
</protein>
<evidence type="ECO:0008006" key="13">
    <source>
        <dbReference type="Google" id="ProtNLM"/>
    </source>
</evidence>
<dbReference type="InterPro" id="IPR001849">
    <property type="entry name" value="PH_domain"/>
</dbReference>
<dbReference type="GO" id="GO:0008270">
    <property type="term" value="F:zinc ion binding"/>
    <property type="evidence" value="ECO:0007669"/>
    <property type="project" value="UniProtKB-KW"/>
</dbReference>
<dbReference type="AlphaFoldDB" id="A0A6B0QWS5"/>
<dbReference type="Gene3D" id="1.10.506.10">
    <property type="entry name" value="GTPase Activation - p120gap, domain 1"/>
    <property type="match status" value="1"/>
</dbReference>
<keyword evidence="1" id="KW-0343">GTPase activation</keyword>
<dbReference type="CDD" id="cd13370">
    <property type="entry name" value="PH_GAP1m_mammal-like"/>
    <property type="match status" value="1"/>
</dbReference>
<dbReference type="SUPFAM" id="SSF49562">
    <property type="entry name" value="C2 domain (Calcium/lipid-binding domain, CaLB)"/>
    <property type="match status" value="2"/>
</dbReference>
<dbReference type="Pfam" id="PF00616">
    <property type="entry name" value="RasGAP"/>
    <property type="match status" value="1"/>
</dbReference>
<dbReference type="SMART" id="SM00239">
    <property type="entry name" value="C2"/>
    <property type="match status" value="1"/>
</dbReference>
<dbReference type="GO" id="GO:0046580">
    <property type="term" value="P:negative regulation of Ras protein signal transduction"/>
    <property type="evidence" value="ECO:0007669"/>
    <property type="project" value="InterPro"/>
</dbReference>
<dbReference type="SMART" id="SM00233">
    <property type="entry name" value="PH"/>
    <property type="match status" value="1"/>
</dbReference>
<dbReference type="InterPro" id="IPR023152">
    <property type="entry name" value="RasGAP_CS"/>
</dbReference>
<evidence type="ECO:0000256" key="4">
    <source>
        <dbReference type="ARBA" id="ARBA00022771"/>
    </source>
</evidence>
<feature type="domain" description="Ras-GAP" evidence="10">
    <location>
        <begin position="262"/>
        <end position="384"/>
    </location>
</feature>
<evidence type="ECO:0000256" key="7">
    <source>
        <dbReference type="SAM" id="MobiDB-lite"/>
    </source>
</evidence>
<keyword evidence="4 6" id="KW-0863">Zinc-finger</keyword>
<dbReference type="InterPro" id="IPR035892">
    <property type="entry name" value="C2_domain_sf"/>
</dbReference>
<accession>A0A6B0QWS5</accession>
<evidence type="ECO:0000256" key="3">
    <source>
        <dbReference type="ARBA" id="ARBA00022737"/>
    </source>
</evidence>
<evidence type="ECO:0000259" key="8">
    <source>
        <dbReference type="PROSITE" id="PS50003"/>
    </source>
</evidence>
<dbReference type="Pfam" id="PF00779">
    <property type="entry name" value="BTK"/>
    <property type="match status" value="1"/>
</dbReference>
<gene>
    <name evidence="11" type="ORF">E5288_WYG010883</name>
</gene>
<dbReference type="InterPro" id="IPR037773">
    <property type="entry name" value="RASA2_PH"/>
</dbReference>
<dbReference type="SUPFAM" id="SSF48350">
    <property type="entry name" value="GTPase activation domain, GAP"/>
    <property type="match status" value="1"/>
</dbReference>
<dbReference type="InterPro" id="IPR039360">
    <property type="entry name" value="Ras_GTPase"/>
</dbReference>
<dbReference type="Gene3D" id="2.30.29.30">
    <property type="entry name" value="Pleckstrin-homology domain (PH domain)/Phosphotyrosine-binding domain (PTB)"/>
    <property type="match status" value="1"/>
</dbReference>
<dbReference type="SUPFAM" id="SSF50729">
    <property type="entry name" value="PH domain-like"/>
    <property type="match status" value="1"/>
</dbReference>
<dbReference type="PROSITE" id="PS51113">
    <property type="entry name" value="ZF_BTK"/>
    <property type="match status" value="1"/>
</dbReference>
<dbReference type="EMBL" id="VBQZ03000012">
    <property type="protein sequence ID" value="MXQ82368.1"/>
    <property type="molecule type" value="Genomic_DNA"/>
</dbReference>
<dbReference type="SMART" id="SM00107">
    <property type="entry name" value="BTK"/>
    <property type="match status" value="1"/>
</dbReference>
<dbReference type="SMART" id="SM00323">
    <property type="entry name" value="RasGAP"/>
    <property type="match status" value="1"/>
</dbReference>
<keyword evidence="3" id="KW-0677">Repeat</keyword>
<evidence type="ECO:0000256" key="6">
    <source>
        <dbReference type="PROSITE-ProRule" id="PRU00432"/>
    </source>
</evidence>
<evidence type="ECO:0000256" key="2">
    <source>
        <dbReference type="ARBA" id="ARBA00022723"/>
    </source>
</evidence>
<dbReference type="PROSITE" id="PS50018">
    <property type="entry name" value="RAS_GTPASE_ACTIV_2"/>
    <property type="match status" value="1"/>
</dbReference>
<name>A0A6B0QWS5_9CETA</name>
<dbReference type="PROSITE" id="PS50004">
    <property type="entry name" value="C2"/>
    <property type="match status" value="1"/>
</dbReference>
<evidence type="ECO:0000259" key="9">
    <source>
        <dbReference type="PROSITE" id="PS50004"/>
    </source>
</evidence>
<dbReference type="GO" id="GO:0005543">
    <property type="term" value="F:phospholipid binding"/>
    <property type="evidence" value="ECO:0007669"/>
    <property type="project" value="InterPro"/>
</dbReference>
<dbReference type="GO" id="GO:0035556">
    <property type="term" value="P:intracellular signal transduction"/>
    <property type="evidence" value="ECO:0007669"/>
    <property type="project" value="InterPro"/>
</dbReference>